<evidence type="ECO:0000313" key="3">
    <source>
        <dbReference type="Proteomes" id="UP001059844"/>
    </source>
</evidence>
<evidence type="ECO:0000259" key="1">
    <source>
        <dbReference type="Pfam" id="PF19918"/>
    </source>
</evidence>
<dbReference type="RefSeq" id="WP_256550600.1">
    <property type="nucleotide sequence ID" value="NZ_CP101751.1"/>
</dbReference>
<evidence type="ECO:0000313" key="2">
    <source>
        <dbReference type="EMBL" id="UUC44915.1"/>
    </source>
</evidence>
<dbReference type="EMBL" id="CP101751">
    <property type="protein sequence ID" value="UUC44915.1"/>
    <property type="molecule type" value="Genomic_DNA"/>
</dbReference>
<reference evidence="2" key="1">
    <citation type="submission" date="2022-07" db="EMBL/GenBank/DDBJ databases">
        <title>Isolation, identification, and degradation of a PFOSA degrading strain from sewage treatment plant.</title>
        <authorList>
            <person name="Zhang L."/>
            <person name="Huo Y."/>
        </authorList>
    </citation>
    <scope>NUCLEOTIDE SEQUENCE</scope>
    <source>
        <strain evidence="2">C1</strain>
    </source>
</reference>
<proteinExistence type="predicted"/>
<dbReference type="Pfam" id="PF19918">
    <property type="entry name" value="bpX2"/>
    <property type="match status" value="1"/>
</dbReference>
<dbReference type="Proteomes" id="UP001059844">
    <property type="component" value="Chromosome"/>
</dbReference>
<feature type="domain" description="MoxR-vWA-beta-propeller ternary system" evidence="1">
    <location>
        <begin position="14"/>
        <end position="238"/>
    </location>
</feature>
<accession>A0ABY5IRL9</accession>
<name>A0ABY5IRL9_9FLAO</name>
<protein>
    <recommendedName>
        <fullName evidence="1">MoxR-vWA-beta-propeller ternary system domain-containing protein</fullName>
    </recommendedName>
</protein>
<sequence length="243" mass="27779">MADDTANIITTFLLEIPAVHKELVGQIRHWDNLKAAFDGDSLWIKEINPEQAESALIKGLPYSKVYYAKSGLLFLKDSLLPVKKMPQLLWSPLAYALPVSLPSLNHNFFGIEQKIAIKIVPSQQEQPTYAVWIDKKVAGEYILTAPKVRLNRLKWVDVDHNPLILGTPLLPVAGRSYWMYNDFLLPTGFEFQLPLLTKVLKQCIDPDNKQLILWLENNTYITIEKEALMPLSISSFRLTYSER</sequence>
<keyword evidence="3" id="KW-1185">Reference proteome</keyword>
<dbReference type="InterPro" id="IPR045552">
    <property type="entry name" value="bpX2"/>
</dbReference>
<gene>
    <name evidence="2" type="ORF">NOX80_14950</name>
</gene>
<organism evidence="2 3">
    <name type="scientific">Flavobacterium cerinum</name>
    <dbReference type="NCBI Taxonomy" id="2502784"/>
    <lineage>
        <taxon>Bacteria</taxon>
        <taxon>Pseudomonadati</taxon>
        <taxon>Bacteroidota</taxon>
        <taxon>Flavobacteriia</taxon>
        <taxon>Flavobacteriales</taxon>
        <taxon>Flavobacteriaceae</taxon>
        <taxon>Flavobacterium</taxon>
    </lineage>
</organism>